<dbReference type="Proteomes" id="UP000293291">
    <property type="component" value="Unassembled WGS sequence"/>
</dbReference>
<reference evidence="4 5" key="1">
    <citation type="submission" date="2019-01" db="EMBL/GenBank/DDBJ databases">
        <title>Novel species of Nocardioides.</title>
        <authorList>
            <person name="Liu Q."/>
            <person name="Xin Y.-H."/>
        </authorList>
    </citation>
    <scope>NUCLEOTIDE SEQUENCE [LARGE SCALE GENOMIC DNA]</scope>
    <source>
        <strain evidence="4 5">CGMCC 4.6875</strain>
    </source>
</reference>
<dbReference type="PANTHER" id="PTHR43877">
    <property type="entry name" value="AMINOALKYLPHOSPHONATE N-ACETYLTRANSFERASE-RELATED-RELATED"/>
    <property type="match status" value="1"/>
</dbReference>
<dbReference type="PROSITE" id="PS51186">
    <property type="entry name" value="GNAT"/>
    <property type="match status" value="1"/>
</dbReference>
<name>A0A4Q2SBC8_9ACTN</name>
<dbReference type="InterPro" id="IPR016181">
    <property type="entry name" value="Acyl_CoA_acyltransferase"/>
</dbReference>
<organism evidence="4 5">
    <name type="scientific">Nocardioides ganghwensis</name>
    <dbReference type="NCBI Taxonomy" id="252230"/>
    <lineage>
        <taxon>Bacteria</taxon>
        <taxon>Bacillati</taxon>
        <taxon>Actinomycetota</taxon>
        <taxon>Actinomycetes</taxon>
        <taxon>Propionibacteriales</taxon>
        <taxon>Nocardioidaceae</taxon>
        <taxon>Nocardioides</taxon>
    </lineage>
</organism>
<dbReference type="EMBL" id="SDWU01000021">
    <property type="protein sequence ID" value="RYB98765.1"/>
    <property type="molecule type" value="Genomic_DNA"/>
</dbReference>
<keyword evidence="5" id="KW-1185">Reference proteome</keyword>
<dbReference type="Pfam" id="PF00583">
    <property type="entry name" value="Acetyltransf_1"/>
    <property type="match status" value="1"/>
</dbReference>
<dbReference type="InterPro" id="IPR050832">
    <property type="entry name" value="Bact_Acetyltransf"/>
</dbReference>
<proteinExistence type="predicted"/>
<dbReference type="OrthoDB" id="572496at2"/>
<dbReference type="PANTHER" id="PTHR43877:SF2">
    <property type="entry name" value="AMINOALKYLPHOSPHONATE N-ACETYLTRANSFERASE-RELATED"/>
    <property type="match status" value="1"/>
</dbReference>
<dbReference type="AlphaFoldDB" id="A0A4Q2SBC8"/>
<dbReference type="SUPFAM" id="SSF55729">
    <property type="entry name" value="Acyl-CoA N-acyltransferases (Nat)"/>
    <property type="match status" value="1"/>
</dbReference>
<gene>
    <name evidence="4" type="ORF">EUA07_17215</name>
</gene>
<dbReference type="InterPro" id="IPR000182">
    <property type="entry name" value="GNAT_dom"/>
</dbReference>
<keyword evidence="1 4" id="KW-0808">Transferase</keyword>
<evidence type="ECO:0000256" key="2">
    <source>
        <dbReference type="ARBA" id="ARBA00023315"/>
    </source>
</evidence>
<sequence length="179" mass="19285">MCRRNAATDDKFFSGSTGGCHHAAGARTLAAVELRRATRADAPALADIAAAAYAPYLARMGGLRPGPMDTDYAAAVTDTEAWVALLDGAVAGFALLVEEDESLLLDNVAVLPPHHGRGIGRALLELAETRAVELGLDRVRLFTHVTMVENQALYGRIGYVETSRTTEHGFTRVFYEKRL</sequence>
<keyword evidence="2" id="KW-0012">Acyltransferase</keyword>
<evidence type="ECO:0000256" key="1">
    <source>
        <dbReference type="ARBA" id="ARBA00022679"/>
    </source>
</evidence>
<dbReference type="GO" id="GO:0016747">
    <property type="term" value="F:acyltransferase activity, transferring groups other than amino-acyl groups"/>
    <property type="evidence" value="ECO:0007669"/>
    <property type="project" value="InterPro"/>
</dbReference>
<feature type="domain" description="N-acetyltransferase" evidence="3">
    <location>
        <begin position="32"/>
        <end position="179"/>
    </location>
</feature>
<dbReference type="Gene3D" id="3.40.630.30">
    <property type="match status" value="1"/>
</dbReference>
<evidence type="ECO:0000313" key="4">
    <source>
        <dbReference type="EMBL" id="RYB98765.1"/>
    </source>
</evidence>
<evidence type="ECO:0000259" key="3">
    <source>
        <dbReference type="PROSITE" id="PS51186"/>
    </source>
</evidence>
<comment type="caution">
    <text evidence="4">The sequence shown here is derived from an EMBL/GenBank/DDBJ whole genome shotgun (WGS) entry which is preliminary data.</text>
</comment>
<accession>A0A4Q2SBC8</accession>
<dbReference type="CDD" id="cd04301">
    <property type="entry name" value="NAT_SF"/>
    <property type="match status" value="1"/>
</dbReference>
<evidence type="ECO:0000313" key="5">
    <source>
        <dbReference type="Proteomes" id="UP000293291"/>
    </source>
</evidence>
<protein>
    <submittedName>
        <fullName evidence="4">GNAT family N-acetyltransferase</fullName>
    </submittedName>
</protein>